<dbReference type="AlphaFoldDB" id="A0A0C2MNE5"/>
<dbReference type="InterPro" id="IPR036985">
    <property type="entry name" value="Transglutaminase-like_sf"/>
</dbReference>
<comment type="caution">
    <text evidence="1">The sequence shown here is derived from an EMBL/GenBank/DDBJ whole genome shotgun (WGS) entry which is preliminary data.</text>
</comment>
<accession>A0A0C2MNE5</accession>
<evidence type="ECO:0000313" key="1">
    <source>
        <dbReference type="EMBL" id="KII63126.1"/>
    </source>
</evidence>
<proteinExistence type="predicted"/>
<keyword evidence="2" id="KW-1185">Reference proteome</keyword>
<dbReference type="Gene3D" id="3.90.260.10">
    <property type="entry name" value="Transglutaminase-like"/>
    <property type="match status" value="1"/>
</dbReference>
<dbReference type="EMBL" id="JWZT01004771">
    <property type="protein sequence ID" value="KII63126.1"/>
    <property type="molecule type" value="Genomic_DNA"/>
</dbReference>
<dbReference type="Proteomes" id="UP000031668">
    <property type="component" value="Unassembled WGS sequence"/>
</dbReference>
<protein>
    <submittedName>
        <fullName evidence="1">Uncharacterized protein</fullName>
    </submittedName>
</protein>
<reference evidence="1 2" key="1">
    <citation type="journal article" date="2014" name="Genome Biol. Evol.">
        <title>The genome of the myxosporean Thelohanellus kitauei shows adaptations to nutrient acquisition within its fish host.</title>
        <authorList>
            <person name="Yang Y."/>
            <person name="Xiong J."/>
            <person name="Zhou Z."/>
            <person name="Huo F."/>
            <person name="Miao W."/>
            <person name="Ran C."/>
            <person name="Liu Y."/>
            <person name="Zhang J."/>
            <person name="Feng J."/>
            <person name="Wang M."/>
            <person name="Wang M."/>
            <person name="Wang L."/>
            <person name="Yao B."/>
        </authorList>
    </citation>
    <scope>NUCLEOTIDE SEQUENCE [LARGE SCALE GENOMIC DNA]</scope>
    <source>
        <strain evidence="1">Wuqing</strain>
    </source>
</reference>
<gene>
    <name evidence="1" type="ORF">RF11_09527</name>
</gene>
<dbReference type="SUPFAM" id="SSF54001">
    <property type="entry name" value="Cysteine proteinases"/>
    <property type="match status" value="1"/>
</dbReference>
<evidence type="ECO:0000313" key="2">
    <source>
        <dbReference type="Proteomes" id="UP000031668"/>
    </source>
</evidence>
<name>A0A0C2MNE5_THEKT</name>
<sequence>MGIGCRIVTGRHIFCIPPSEHPYYPVSYLDFSLAQIKYSNKTWDYHVLTNAFCRRNVIQDERRVQDGWQFLDASPFERRKGFNPFGPFPLKSLKNDNISEIPFEGEIVEYMLRRYDIIWACSHNNKLMKTIMVYNDRKMLTQGLDSYKIDDVSNEHECKIPDYFRILNKWVEFDASGVRNIYLWKTNNIEISCRTYQSTNEKIFVAMISENSFPSRNLENIISRKIISRQFTVDHKIQFSINPYHTKLHNIRIIDLSYYFFDPSTGFVKFDKYTMELKWYRIKFYTNIPITELNKDRKIKMEFKNFFHEPYHLLGKIGPSLEKEYSYEEILKILTDYSEKAVHNVAERVELRRCSLTHEQSYKEWVTEIRSVAKRCSFHCPKEDCGCSKVDENIQDAVLLQKRTLSLDQVIDIAESIIPISAIIKAIEAVNHDSTINVIRFR</sequence>
<dbReference type="InterPro" id="IPR038765">
    <property type="entry name" value="Papain-like_cys_pep_sf"/>
</dbReference>
<organism evidence="1 2">
    <name type="scientific">Thelohanellus kitauei</name>
    <name type="common">Myxosporean</name>
    <dbReference type="NCBI Taxonomy" id="669202"/>
    <lineage>
        <taxon>Eukaryota</taxon>
        <taxon>Metazoa</taxon>
        <taxon>Cnidaria</taxon>
        <taxon>Myxozoa</taxon>
        <taxon>Myxosporea</taxon>
        <taxon>Bivalvulida</taxon>
        <taxon>Platysporina</taxon>
        <taxon>Myxobolidae</taxon>
        <taxon>Thelohanellus</taxon>
    </lineage>
</organism>